<sequence>HSRMLATVNCYSTTVLFLLIHPSFSATVLPRPPSSPNYIQRFDQRLNDRRLYEGRSLRSVLHNSNTERANNDYSLVEIELQSADEMDATSLQNIVHAMMKQSVQVRNDSYPQPEVVPRSIFGVRDVAVTPNFKLDVVNRDKHVLMAPPKLQNLDEKLYYLKNNRPKVYINVRGYSGSFRKDALSKTSSNNYPMEFLRMAPSLVKQIDRKSQYERKIHSPKKFNYRAEANREYQKSPLRNETKKLSRLDIVYGLHDLSTTENSLVTSSELPKQIPTPPSKLSSRTLMVQTTPVQRYALRRTDILPGYSFSDV</sequence>
<feature type="non-terminal residue" evidence="2">
    <location>
        <position position="1"/>
    </location>
</feature>
<accession>A0A0L7QN79</accession>
<dbReference type="OrthoDB" id="7688695at2759"/>
<feature type="signal peptide" evidence="1">
    <location>
        <begin position="1"/>
        <end position="25"/>
    </location>
</feature>
<keyword evidence="1" id="KW-0732">Signal</keyword>
<dbReference type="Proteomes" id="UP000053825">
    <property type="component" value="Unassembled WGS sequence"/>
</dbReference>
<feature type="chain" id="PRO_5005574733" evidence="1">
    <location>
        <begin position="26"/>
        <end position="311"/>
    </location>
</feature>
<evidence type="ECO:0000313" key="3">
    <source>
        <dbReference type="Proteomes" id="UP000053825"/>
    </source>
</evidence>
<evidence type="ECO:0000313" key="2">
    <source>
        <dbReference type="EMBL" id="KOC59936.1"/>
    </source>
</evidence>
<evidence type="ECO:0000256" key="1">
    <source>
        <dbReference type="SAM" id="SignalP"/>
    </source>
</evidence>
<dbReference type="AlphaFoldDB" id="A0A0L7QN79"/>
<gene>
    <name evidence="2" type="ORF">WH47_10123</name>
</gene>
<protein>
    <submittedName>
        <fullName evidence="2">Uncharacterized protein</fullName>
    </submittedName>
</protein>
<reference evidence="2 3" key="1">
    <citation type="submission" date="2015-07" db="EMBL/GenBank/DDBJ databases">
        <title>The genome of Habropoda laboriosa.</title>
        <authorList>
            <person name="Pan H."/>
            <person name="Kapheim K."/>
        </authorList>
    </citation>
    <scope>NUCLEOTIDE SEQUENCE [LARGE SCALE GENOMIC DNA]</scope>
    <source>
        <strain evidence="2">0110345459</strain>
    </source>
</reference>
<keyword evidence="3" id="KW-1185">Reference proteome</keyword>
<proteinExistence type="predicted"/>
<organism evidence="2 3">
    <name type="scientific">Habropoda laboriosa</name>
    <dbReference type="NCBI Taxonomy" id="597456"/>
    <lineage>
        <taxon>Eukaryota</taxon>
        <taxon>Metazoa</taxon>
        <taxon>Ecdysozoa</taxon>
        <taxon>Arthropoda</taxon>
        <taxon>Hexapoda</taxon>
        <taxon>Insecta</taxon>
        <taxon>Pterygota</taxon>
        <taxon>Neoptera</taxon>
        <taxon>Endopterygota</taxon>
        <taxon>Hymenoptera</taxon>
        <taxon>Apocrita</taxon>
        <taxon>Aculeata</taxon>
        <taxon>Apoidea</taxon>
        <taxon>Anthophila</taxon>
        <taxon>Apidae</taxon>
        <taxon>Habropoda</taxon>
    </lineage>
</organism>
<dbReference type="EMBL" id="KQ414873">
    <property type="protein sequence ID" value="KOC59936.1"/>
    <property type="molecule type" value="Genomic_DNA"/>
</dbReference>
<name>A0A0L7QN79_9HYME</name>